<dbReference type="EMBL" id="ML993925">
    <property type="protein sequence ID" value="KAF2202765.1"/>
    <property type="molecule type" value="Genomic_DNA"/>
</dbReference>
<evidence type="ECO:0000313" key="2">
    <source>
        <dbReference type="Proteomes" id="UP000799536"/>
    </source>
</evidence>
<dbReference type="AlphaFoldDB" id="A0A9P4JPD8"/>
<evidence type="ECO:0000313" key="1">
    <source>
        <dbReference type="EMBL" id="KAF2202765.1"/>
    </source>
</evidence>
<sequence>MPTISFHRTLDRTLLGSLLDGDCRLKMQIRGDTRIVTIQDVSLPILRMFCLNVDQYLEKMTQIPGAGDDILTIPTNYNGWVFRQTYDSTKPFRIVFIWIRKAVKARSNSIRMYVTGTLRDLCGLYVAIQILGMPEESNQLARIVQEKLPTEALTLQDAQAMWTAFHNSPHKHLIQEFLPRLVRAGIQASRGPRAKDPDITTALHGLHEFFQHDPQLESMAKTISFDYHVRKVESVPGIIWKKNRIQAWVQENTARFGAGQYMEYSMPPVVWKKYEEVVAENNAAVEIHELSRKMMELSGC</sequence>
<proteinExistence type="predicted"/>
<name>A0A9P4JPD8_9PLEO</name>
<comment type="caution">
    <text evidence="1">The sequence shown here is derived from an EMBL/GenBank/DDBJ whole genome shotgun (WGS) entry which is preliminary data.</text>
</comment>
<gene>
    <name evidence="1" type="ORF">GQ43DRAFT_430486</name>
</gene>
<reference evidence="1" key="1">
    <citation type="journal article" date="2020" name="Stud. Mycol.">
        <title>101 Dothideomycetes genomes: a test case for predicting lifestyles and emergence of pathogens.</title>
        <authorList>
            <person name="Haridas S."/>
            <person name="Albert R."/>
            <person name="Binder M."/>
            <person name="Bloem J."/>
            <person name="Labutti K."/>
            <person name="Salamov A."/>
            <person name="Andreopoulos B."/>
            <person name="Baker S."/>
            <person name="Barry K."/>
            <person name="Bills G."/>
            <person name="Bluhm B."/>
            <person name="Cannon C."/>
            <person name="Castanera R."/>
            <person name="Culley D."/>
            <person name="Daum C."/>
            <person name="Ezra D."/>
            <person name="Gonzalez J."/>
            <person name="Henrissat B."/>
            <person name="Kuo A."/>
            <person name="Liang C."/>
            <person name="Lipzen A."/>
            <person name="Lutzoni F."/>
            <person name="Magnuson J."/>
            <person name="Mondo S."/>
            <person name="Nolan M."/>
            <person name="Ohm R."/>
            <person name="Pangilinan J."/>
            <person name="Park H.-J."/>
            <person name="Ramirez L."/>
            <person name="Alfaro M."/>
            <person name="Sun H."/>
            <person name="Tritt A."/>
            <person name="Yoshinaga Y."/>
            <person name="Zwiers L.-H."/>
            <person name="Turgeon B."/>
            <person name="Goodwin S."/>
            <person name="Spatafora J."/>
            <person name="Crous P."/>
            <person name="Grigoriev I."/>
        </authorList>
    </citation>
    <scope>NUCLEOTIDE SEQUENCE</scope>
    <source>
        <strain evidence="1">ATCC 74209</strain>
    </source>
</reference>
<organism evidence="1 2">
    <name type="scientific">Delitschia confertaspora ATCC 74209</name>
    <dbReference type="NCBI Taxonomy" id="1513339"/>
    <lineage>
        <taxon>Eukaryota</taxon>
        <taxon>Fungi</taxon>
        <taxon>Dikarya</taxon>
        <taxon>Ascomycota</taxon>
        <taxon>Pezizomycotina</taxon>
        <taxon>Dothideomycetes</taxon>
        <taxon>Pleosporomycetidae</taxon>
        <taxon>Pleosporales</taxon>
        <taxon>Delitschiaceae</taxon>
        <taxon>Delitschia</taxon>
    </lineage>
</organism>
<protein>
    <submittedName>
        <fullName evidence="1">Uncharacterized protein</fullName>
    </submittedName>
</protein>
<accession>A0A9P4JPD8</accession>
<dbReference type="Proteomes" id="UP000799536">
    <property type="component" value="Unassembled WGS sequence"/>
</dbReference>
<keyword evidence="2" id="KW-1185">Reference proteome</keyword>